<keyword evidence="2" id="KW-0378">Hydrolase</keyword>
<dbReference type="InterPro" id="IPR011650">
    <property type="entry name" value="Peptidase_M20_dimer"/>
</dbReference>
<accession>A0A261F615</accession>
<dbReference type="Pfam" id="PF07687">
    <property type="entry name" value="M20_dimer"/>
    <property type="match status" value="1"/>
</dbReference>
<evidence type="ECO:0000256" key="4">
    <source>
        <dbReference type="SAM" id="MobiDB-lite"/>
    </source>
</evidence>
<evidence type="ECO:0000313" key="7">
    <source>
        <dbReference type="Proteomes" id="UP000243657"/>
    </source>
</evidence>
<evidence type="ECO:0000256" key="3">
    <source>
        <dbReference type="NCBIfam" id="TIGR01900"/>
    </source>
</evidence>
<dbReference type="SUPFAM" id="SSF53187">
    <property type="entry name" value="Zn-dependent exopeptidases"/>
    <property type="match status" value="1"/>
</dbReference>
<dbReference type="GO" id="GO:0006526">
    <property type="term" value="P:L-arginine biosynthetic process"/>
    <property type="evidence" value="ECO:0007669"/>
    <property type="project" value="TreeGrafter"/>
</dbReference>
<dbReference type="EMBL" id="MWWT01000004">
    <property type="protein sequence ID" value="OZG54589.1"/>
    <property type="molecule type" value="Genomic_DNA"/>
</dbReference>
<dbReference type="Gene3D" id="3.40.630.10">
    <property type="entry name" value="Zn peptidases"/>
    <property type="match status" value="1"/>
</dbReference>
<dbReference type="Gene3D" id="3.30.70.360">
    <property type="match status" value="1"/>
</dbReference>
<dbReference type="NCBIfam" id="TIGR01900">
    <property type="entry name" value="dapE-gram_pos"/>
    <property type="match status" value="1"/>
</dbReference>
<reference evidence="6 7" key="1">
    <citation type="journal article" date="2017" name="BMC Genomics">
        <title>Comparative genomic and phylogenomic analyses of the Bifidobacteriaceae family.</title>
        <authorList>
            <person name="Lugli G.A."/>
            <person name="Milani C."/>
            <person name="Turroni F."/>
            <person name="Duranti S."/>
            <person name="Mancabelli L."/>
            <person name="Mangifesta M."/>
            <person name="Ferrario C."/>
            <person name="Modesto M."/>
            <person name="Mattarelli P."/>
            <person name="Jiri K."/>
            <person name="van Sinderen D."/>
            <person name="Ventura M."/>
        </authorList>
    </citation>
    <scope>NUCLEOTIDE SEQUENCE [LARGE SCALE GENOMIC DNA]</scope>
    <source>
        <strain evidence="6 7">DSM 24762</strain>
    </source>
</reference>
<dbReference type="AlphaFoldDB" id="A0A261F615"/>
<dbReference type="InterPro" id="IPR050072">
    <property type="entry name" value="Peptidase_M20A"/>
</dbReference>
<keyword evidence="1" id="KW-0479">Metal-binding</keyword>
<dbReference type="Proteomes" id="UP000243657">
    <property type="component" value="Unassembled WGS sequence"/>
</dbReference>
<feature type="region of interest" description="Disordered" evidence="4">
    <location>
        <begin position="1"/>
        <end position="23"/>
    </location>
</feature>
<dbReference type="InterPro" id="IPR010174">
    <property type="entry name" value="Succinyl-DAP_deSuclase_DapE"/>
</dbReference>
<dbReference type="PANTHER" id="PTHR43808">
    <property type="entry name" value="ACETYLORNITHINE DEACETYLASE"/>
    <property type="match status" value="1"/>
</dbReference>
<dbReference type="Pfam" id="PF01546">
    <property type="entry name" value="Peptidase_M20"/>
    <property type="match status" value="1"/>
</dbReference>
<dbReference type="PANTHER" id="PTHR43808:SF31">
    <property type="entry name" value="N-ACETYL-L-CITRULLINE DEACETYLASE"/>
    <property type="match status" value="1"/>
</dbReference>
<dbReference type="InterPro" id="IPR002933">
    <property type="entry name" value="Peptidase_M20"/>
</dbReference>
<dbReference type="SUPFAM" id="SSF55031">
    <property type="entry name" value="Bacterial exopeptidase dimerisation domain"/>
    <property type="match status" value="1"/>
</dbReference>
<evidence type="ECO:0000256" key="2">
    <source>
        <dbReference type="ARBA" id="ARBA00022801"/>
    </source>
</evidence>
<feature type="domain" description="Peptidase M20 dimerisation" evidence="5">
    <location>
        <begin position="217"/>
        <end position="309"/>
    </location>
</feature>
<evidence type="ECO:0000259" key="5">
    <source>
        <dbReference type="Pfam" id="PF07687"/>
    </source>
</evidence>
<organism evidence="6 7">
    <name type="scientific">Alloscardovia macacae</name>
    <dbReference type="NCBI Taxonomy" id="1160091"/>
    <lineage>
        <taxon>Bacteria</taxon>
        <taxon>Bacillati</taxon>
        <taxon>Actinomycetota</taxon>
        <taxon>Actinomycetes</taxon>
        <taxon>Bifidobacteriales</taxon>
        <taxon>Bifidobacteriaceae</taxon>
        <taxon>Alloscardovia</taxon>
    </lineage>
</organism>
<dbReference type="EC" id="3.5.1.18" evidence="3"/>
<protein>
    <recommendedName>
        <fullName evidence="3">Succinyl-diaminopimelate desuccinylase</fullName>
        <ecNumber evidence="3">3.5.1.18</ecNumber>
    </recommendedName>
</protein>
<evidence type="ECO:0000256" key="1">
    <source>
        <dbReference type="ARBA" id="ARBA00022723"/>
    </source>
</evidence>
<dbReference type="InterPro" id="IPR036264">
    <property type="entry name" value="Bact_exopeptidase_dim_dom"/>
</dbReference>
<name>A0A261F615_9BIFI</name>
<keyword evidence="7" id="KW-1185">Reference proteome</keyword>
<comment type="caution">
    <text evidence="6">The sequence shown here is derived from an EMBL/GenBank/DDBJ whole genome shotgun (WGS) entry which is preliminary data.</text>
</comment>
<dbReference type="GO" id="GO:0009089">
    <property type="term" value="P:lysine biosynthetic process via diaminopimelate"/>
    <property type="evidence" value="ECO:0007669"/>
    <property type="project" value="UniProtKB-UniRule"/>
</dbReference>
<sequence>MTDEKKYTSTLAPDGQLAPGGKISPDQNLDEIFAALMHTYSVSDSESALADSVEAFLRACAHLQVHRYGDTVVAATHFYDGTSHTNTSHTSAPRVILAGHIDVVPVIENFPPRILSAGDGTIRPDVAERYPHSDVMWGRGATDMKASDAAFLYLARELDSAEKTRVDITYVFYDHEEVQAEKNGLGKVVAAHPDWVAADFAIIGEPTNTLIEGGCNGTMRFDVLTHGVAAHSARAWMGRNAIHAAADVLRTLAEYEPATIRVNGLEYREGLNATMISGGEGTNIIPQECRVHVNYRFAPDKTIHEAKALLMGEECARVSGVGVGPVRADGGLFAGYDIDMKDESAGARPGLDSPLVDSLVARVRERSGQEPTAKFGWTDVARFSELGIPAVNLGAGDPLLAHKADEQVALQELHEYTDLLCGWLSENR</sequence>
<gene>
    <name evidence="6" type="ORF">ALMA_0536</name>
</gene>
<proteinExistence type="predicted"/>
<dbReference type="GO" id="GO:0046872">
    <property type="term" value="F:metal ion binding"/>
    <property type="evidence" value="ECO:0007669"/>
    <property type="project" value="UniProtKB-KW"/>
</dbReference>
<dbReference type="GO" id="GO:0009014">
    <property type="term" value="F:succinyl-diaminopimelate desuccinylase activity"/>
    <property type="evidence" value="ECO:0007669"/>
    <property type="project" value="UniProtKB-UniRule"/>
</dbReference>
<dbReference type="GO" id="GO:0008777">
    <property type="term" value="F:acetylornithine deacetylase activity"/>
    <property type="evidence" value="ECO:0007669"/>
    <property type="project" value="TreeGrafter"/>
</dbReference>
<evidence type="ECO:0000313" key="6">
    <source>
        <dbReference type="EMBL" id="OZG54589.1"/>
    </source>
</evidence>